<sequence>MKHQTALSKILLKRGPLLTATCNTIFNPTDINQEKNVEMIVSYCNANEWTNEFIWWCYDYDFEFGYDVQFDNTFLFVLRIILEKNTIQFTNEIQKIVMDLLYSKKKFNTQIIMTYDISTESCCETILLLTECFQTIKQIMIDKINLLKPIKPIIDSLANYLQSKSQDSNIKYIFRDILFLLISYSLKERCELGKEFDSDLSSEEWDKVGFIAEILISFHTNKQPFLNVLASCLYEEVFINTLYDSFSGIDNKSLSQLSFTEDNEIEQKIISLLQIYYCPISMSLSPQMKHELRKIIHLPELIENISFNTKQLYYEFDQTTILNTKTLLTHLYELEEKRKEVTILKCQHEYKFDELYTKRKNNKRLKAKLIQLKQLNGMLPTRVESILAESVKSESYSPTRDRSTSKTSSSSQNQLRVFVSYCEDTHEPKQQQTQVKSQQLYPVLSRSNPTTPSHKKSRKSSIVDAFKKFSKK</sequence>
<feature type="region of interest" description="Disordered" evidence="1">
    <location>
        <begin position="390"/>
        <end position="412"/>
    </location>
</feature>
<feature type="compositionally biased region" description="Low complexity" evidence="1">
    <location>
        <begin position="430"/>
        <end position="439"/>
    </location>
</feature>
<gene>
    <name evidence="2" type="ORF">CL6EHI_098870</name>
</gene>
<accession>A0A175JWE5</accession>
<dbReference type="VEuPathDB" id="AmoebaDB:EHI7A_116500"/>
<proteinExistence type="predicted"/>
<comment type="caution">
    <text evidence="2">The sequence shown here is derived from an EMBL/GenBank/DDBJ whole genome shotgun (WGS) entry which is preliminary data.</text>
</comment>
<feature type="region of interest" description="Disordered" evidence="1">
    <location>
        <begin position="425"/>
        <end position="472"/>
    </location>
</feature>
<dbReference type="VEuPathDB" id="AmoebaDB:EHI5A_129750"/>
<reference evidence="2 3" key="1">
    <citation type="submission" date="2016-05" db="EMBL/GenBank/DDBJ databases">
        <title>First whole genome sequencing of Entamoeba histolytica HM1:IMSS-clone-6.</title>
        <authorList>
            <person name="Mukherjee Avik.K."/>
            <person name="Izumyama S."/>
            <person name="Nakada-Tsukui K."/>
            <person name="Nozaki T."/>
        </authorList>
    </citation>
    <scope>NUCLEOTIDE SEQUENCE [LARGE SCALE GENOMIC DNA]</scope>
    <source>
        <strain evidence="2 3">HM1:IMSS clone 6</strain>
    </source>
</reference>
<dbReference type="VEuPathDB" id="AmoebaDB:EHI8A_104490"/>
<dbReference type="AlphaFoldDB" id="A0A175JWE5"/>
<dbReference type="VEuPathDB" id="AmoebaDB:KM1_173120"/>
<dbReference type="VEuPathDB" id="AmoebaDB:EHI_098870"/>
<evidence type="ECO:0000313" key="3">
    <source>
        <dbReference type="Proteomes" id="UP000078387"/>
    </source>
</evidence>
<name>A0A175JWE5_ENTHI</name>
<organism evidence="2 3">
    <name type="scientific">Entamoeba histolytica</name>
    <dbReference type="NCBI Taxonomy" id="5759"/>
    <lineage>
        <taxon>Eukaryota</taxon>
        <taxon>Amoebozoa</taxon>
        <taxon>Evosea</taxon>
        <taxon>Archamoebae</taxon>
        <taxon>Mastigamoebida</taxon>
        <taxon>Entamoebidae</taxon>
        <taxon>Entamoeba</taxon>
    </lineage>
</organism>
<evidence type="ECO:0000256" key="1">
    <source>
        <dbReference type="SAM" id="MobiDB-lite"/>
    </source>
</evidence>
<dbReference type="eggNOG" id="ENOG502R9F5">
    <property type="taxonomic scope" value="Eukaryota"/>
</dbReference>
<evidence type="ECO:0000313" key="2">
    <source>
        <dbReference type="EMBL" id="GAT97785.1"/>
    </source>
</evidence>
<dbReference type="EMBL" id="BDEQ01000001">
    <property type="protein sequence ID" value="GAT97785.1"/>
    <property type="molecule type" value="Genomic_DNA"/>
</dbReference>
<dbReference type="Proteomes" id="UP000078387">
    <property type="component" value="Unassembled WGS sequence"/>
</dbReference>
<protein>
    <submittedName>
        <fullName evidence="2">Uncharacterized protein</fullName>
    </submittedName>
</protein>